<dbReference type="SUPFAM" id="SSF48264">
    <property type="entry name" value="Cytochrome P450"/>
    <property type="match status" value="1"/>
</dbReference>
<dbReference type="EMBL" id="JAPQKR010000005">
    <property type="protein sequence ID" value="KAJ5215890.1"/>
    <property type="molecule type" value="Genomic_DNA"/>
</dbReference>
<sequence>MKQIIIPEIRRRIEQKKISEKQDQDIFYLDVMIELAMKDGYLSRDNQDIDEHFLDKIANHLLFICHEMISPFWMVASMLLFELWSRPEYATPLRKELESALELTGGQWSFDLFKQTPKFESFTKETLRLNPPSALTSGRQLLKPLTLQSFAHTFNPGAKIGFMPARWAQRDPDNYRDPNTFDGYRFVDPATGTCDISGTITPTEKWLPFAIGASTCPGRLAGTRITQVMFAKILYGYDANLDGIDAAFFLHYDGVTWPNPEITVLVRTRQADENDGPLCP</sequence>
<dbReference type="Gene3D" id="1.10.630.10">
    <property type="entry name" value="Cytochrome P450"/>
    <property type="match status" value="1"/>
</dbReference>
<dbReference type="InterPro" id="IPR001128">
    <property type="entry name" value="Cyt_P450"/>
</dbReference>
<keyword evidence="3 6" id="KW-0479">Metal-binding</keyword>
<dbReference type="GO" id="GO:0016705">
    <property type="term" value="F:oxidoreductase activity, acting on paired donors, with incorporation or reduction of molecular oxygen"/>
    <property type="evidence" value="ECO:0007669"/>
    <property type="project" value="InterPro"/>
</dbReference>
<evidence type="ECO:0000256" key="3">
    <source>
        <dbReference type="ARBA" id="ARBA00022723"/>
    </source>
</evidence>
<accession>A0A9W9N9P6</accession>
<gene>
    <name evidence="7" type="ORF">N7498_002297</name>
</gene>
<dbReference type="Proteomes" id="UP001150904">
    <property type="component" value="Unassembled WGS sequence"/>
</dbReference>
<dbReference type="GO" id="GO:0005506">
    <property type="term" value="F:iron ion binding"/>
    <property type="evidence" value="ECO:0007669"/>
    <property type="project" value="InterPro"/>
</dbReference>
<keyword evidence="6" id="KW-0349">Heme</keyword>
<dbReference type="GO" id="GO:0020037">
    <property type="term" value="F:heme binding"/>
    <property type="evidence" value="ECO:0007669"/>
    <property type="project" value="InterPro"/>
</dbReference>
<evidence type="ECO:0000256" key="1">
    <source>
        <dbReference type="ARBA" id="ARBA00001971"/>
    </source>
</evidence>
<dbReference type="GO" id="GO:0004497">
    <property type="term" value="F:monooxygenase activity"/>
    <property type="evidence" value="ECO:0007669"/>
    <property type="project" value="InterPro"/>
</dbReference>
<keyword evidence="5 6" id="KW-0408">Iron</keyword>
<keyword evidence="4" id="KW-0560">Oxidoreductase</keyword>
<evidence type="ECO:0000256" key="2">
    <source>
        <dbReference type="ARBA" id="ARBA00010617"/>
    </source>
</evidence>
<dbReference type="Pfam" id="PF00067">
    <property type="entry name" value="p450"/>
    <property type="match status" value="1"/>
</dbReference>
<feature type="binding site" description="axial binding residue" evidence="6">
    <location>
        <position position="216"/>
    </location>
    <ligand>
        <name>heme</name>
        <dbReference type="ChEBI" id="CHEBI:30413"/>
    </ligand>
    <ligandPart>
        <name>Fe</name>
        <dbReference type="ChEBI" id="CHEBI:18248"/>
    </ligandPart>
</feature>
<reference evidence="7" key="2">
    <citation type="journal article" date="2023" name="IMA Fungus">
        <title>Comparative genomic study of the Penicillium genus elucidates a diverse pangenome and 15 lateral gene transfer events.</title>
        <authorList>
            <person name="Petersen C."/>
            <person name="Sorensen T."/>
            <person name="Nielsen M.R."/>
            <person name="Sondergaard T.E."/>
            <person name="Sorensen J.L."/>
            <person name="Fitzpatrick D.A."/>
            <person name="Frisvad J.C."/>
            <person name="Nielsen K.L."/>
        </authorList>
    </citation>
    <scope>NUCLEOTIDE SEQUENCE</scope>
    <source>
        <strain evidence="7">IBT 15544</strain>
    </source>
</reference>
<dbReference type="InterPro" id="IPR002403">
    <property type="entry name" value="Cyt_P450_E_grp-IV"/>
</dbReference>
<dbReference type="GeneID" id="83176660"/>
<comment type="cofactor">
    <cofactor evidence="1 6">
        <name>heme</name>
        <dbReference type="ChEBI" id="CHEBI:30413"/>
    </cofactor>
</comment>
<dbReference type="PRINTS" id="PR00465">
    <property type="entry name" value="EP450IV"/>
</dbReference>
<evidence type="ECO:0000256" key="6">
    <source>
        <dbReference type="PIRSR" id="PIRSR602403-1"/>
    </source>
</evidence>
<dbReference type="OrthoDB" id="4369759at2759"/>
<evidence type="ECO:0008006" key="9">
    <source>
        <dbReference type="Google" id="ProtNLM"/>
    </source>
</evidence>
<dbReference type="RefSeq" id="XP_058311703.1">
    <property type="nucleotide sequence ID" value="XM_058449359.1"/>
</dbReference>
<comment type="caution">
    <text evidence="7">The sequence shown here is derived from an EMBL/GenBank/DDBJ whole genome shotgun (WGS) entry which is preliminary data.</text>
</comment>
<protein>
    <recommendedName>
        <fullName evidence="9">Cytochrome P450</fullName>
    </recommendedName>
</protein>
<dbReference type="PANTHER" id="PTHR46206">
    <property type="entry name" value="CYTOCHROME P450"/>
    <property type="match status" value="1"/>
</dbReference>
<reference evidence="7" key="1">
    <citation type="submission" date="2022-12" db="EMBL/GenBank/DDBJ databases">
        <authorList>
            <person name="Petersen C."/>
        </authorList>
    </citation>
    <scope>NUCLEOTIDE SEQUENCE</scope>
    <source>
        <strain evidence="7">IBT 15544</strain>
    </source>
</reference>
<comment type="similarity">
    <text evidence="2">Belongs to the cytochrome P450 family.</text>
</comment>
<name>A0A9W9N9P6_9EURO</name>
<evidence type="ECO:0000256" key="5">
    <source>
        <dbReference type="ARBA" id="ARBA00023004"/>
    </source>
</evidence>
<dbReference type="GO" id="GO:0043386">
    <property type="term" value="P:mycotoxin biosynthetic process"/>
    <property type="evidence" value="ECO:0007669"/>
    <property type="project" value="UniProtKB-ARBA"/>
</dbReference>
<evidence type="ECO:0000313" key="8">
    <source>
        <dbReference type="Proteomes" id="UP001150904"/>
    </source>
</evidence>
<evidence type="ECO:0000313" key="7">
    <source>
        <dbReference type="EMBL" id="KAJ5215890.1"/>
    </source>
</evidence>
<proteinExistence type="inferred from homology"/>
<keyword evidence="8" id="KW-1185">Reference proteome</keyword>
<dbReference type="InterPro" id="IPR036396">
    <property type="entry name" value="Cyt_P450_sf"/>
</dbReference>
<dbReference type="AlphaFoldDB" id="A0A9W9N9P6"/>
<evidence type="ECO:0000256" key="4">
    <source>
        <dbReference type="ARBA" id="ARBA00023002"/>
    </source>
</evidence>
<organism evidence="7 8">
    <name type="scientific">Penicillium cinerascens</name>
    <dbReference type="NCBI Taxonomy" id="70096"/>
    <lineage>
        <taxon>Eukaryota</taxon>
        <taxon>Fungi</taxon>
        <taxon>Dikarya</taxon>
        <taxon>Ascomycota</taxon>
        <taxon>Pezizomycotina</taxon>
        <taxon>Eurotiomycetes</taxon>
        <taxon>Eurotiomycetidae</taxon>
        <taxon>Eurotiales</taxon>
        <taxon>Aspergillaceae</taxon>
        <taxon>Penicillium</taxon>
    </lineage>
</organism>